<protein>
    <recommendedName>
        <fullName evidence="4">Stage II sporulation protein M</fullName>
    </recommendedName>
</protein>
<dbReference type="EMBL" id="CP036276">
    <property type="protein sequence ID" value="QDU47688.1"/>
    <property type="molecule type" value="Genomic_DNA"/>
</dbReference>
<feature type="transmembrane region" description="Helical" evidence="1">
    <location>
        <begin position="192"/>
        <end position="210"/>
    </location>
</feature>
<evidence type="ECO:0000256" key="1">
    <source>
        <dbReference type="SAM" id="Phobius"/>
    </source>
</evidence>
<feature type="transmembrane region" description="Helical" evidence="1">
    <location>
        <begin position="230"/>
        <end position="248"/>
    </location>
</feature>
<organism evidence="2 3">
    <name type="scientific">Symmachiella dynata</name>
    <dbReference type="NCBI Taxonomy" id="2527995"/>
    <lineage>
        <taxon>Bacteria</taxon>
        <taxon>Pseudomonadati</taxon>
        <taxon>Planctomycetota</taxon>
        <taxon>Planctomycetia</taxon>
        <taxon>Planctomycetales</taxon>
        <taxon>Planctomycetaceae</taxon>
        <taxon>Symmachiella</taxon>
    </lineage>
</organism>
<sequence>MISKREYRRKRQADWTRFEALIHKVDSKGWKKLSGNDASQFSQLFREVCHDLSIVRTRDWGAGLTSYLNELVTKGHNIFYKAPPTRSHDFFAFLSRGFPCIFRRNIGFFITAAVMFFLPLGITWVVVQNRTELATRILPVQQLDQMEDMYAESSFEDFGSSRAAMGGFYIMNNVGIALRCFAMGVLLGTGTVYLLLTNGIVIGATIGYLVGKGHGENILSFVVSHGSFELTAIAVAGGAGLMLGEAIVHPGRRTRLDSLRTRGLEAVQIAGGAAVMLVVAAMIEAFWSPAPIADQIKYAAGGMLWLLVILYLTLAGRGEEVA</sequence>
<gene>
    <name evidence="2" type="ORF">Mal52_62230</name>
</gene>
<dbReference type="KEGG" id="sdyn:Mal52_62230"/>
<keyword evidence="1" id="KW-1133">Transmembrane helix</keyword>
<dbReference type="AlphaFoldDB" id="A0A517ZZ00"/>
<evidence type="ECO:0000313" key="3">
    <source>
        <dbReference type="Proteomes" id="UP000319383"/>
    </source>
</evidence>
<feature type="transmembrane region" description="Helical" evidence="1">
    <location>
        <begin position="168"/>
        <end position="187"/>
    </location>
</feature>
<dbReference type="PANTHER" id="PTHR35337:SF1">
    <property type="entry name" value="SLR1478 PROTEIN"/>
    <property type="match status" value="1"/>
</dbReference>
<dbReference type="InterPro" id="IPR002798">
    <property type="entry name" value="SpoIIM-like"/>
</dbReference>
<evidence type="ECO:0000313" key="2">
    <source>
        <dbReference type="EMBL" id="QDU47688.1"/>
    </source>
</evidence>
<reference evidence="2 3" key="1">
    <citation type="submission" date="2019-02" db="EMBL/GenBank/DDBJ databases">
        <title>Deep-cultivation of Planctomycetes and their phenomic and genomic characterization uncovers novel biology.</title>
        <authorList>
            <person name="Wiegand S."/>
            <person name="Jogler M."/>
            <person name="Boedeker C."/>
            <person name="Pinto D."/>
            <person name="Vollmers J."/>
            <person name="Rivas-Marin E."/>
            <person name="Kohn T."/>
            <person name="Peeters S.H."/>
            <person name="Heuer A."/>
            <person name="Rast P."/>
            <person name="Oberbeckmann S."/>
            <person name="Bunk B."/>
            <person name="Jeske O."/>
            <person name="Meyerdierks A."/>
            <person name="Storesund J.E."/>
            <person name="Kallscheuer N."/>
            <person name="Luecker S."/>
            <person name="Lage O.M."/>
            <person name="Pohl T."/>
            <person name="Merkel B.J."/>
            <person name="Hornburger P."/>
            <person name="Mueller R.-W."/>
            <person name="Bruemmer F."/>
            <person name="Labrenz M."/>
            <person name="Spormann A.M."/>
            <person name="Op den Camp H."/>
            <person name="Overmann J."/>
            <person name="Amann R."/>
            <person name="Jetten M.S.M."/>
            <person name="Mascher T."/>
            <person name="Medema M.H."/>
            <person name="Devos D.P."/>
            <person name="Kaster A.-K."/>
            <person name="Ovreas L."/>
            <person name="Rohde M."/>
            <person name="Galperin M.Y."/>
            <person name="Jogler C."/>
        </authorList>
    </citation>
    <scope>NUCLEOTIDE SEQUENCE [LARGE SCALE GENOMIC DNA]</scope>
    <source>
        <strain evidence="2 3">Mal52</strain>
    </source>
</reference>
<feature type="transmembrane region" description="Helical" evidence="1">
    <location>
        <begin position="269"/>
        <end position="290"/>
    </location>
</feature>
<keyword evidence="1" id="KW-0812">Transmembrane</keyword>
<name>A0A517ZZ00_9PLAN</name>
<dbReference type="Pfam" id="PF01944">
    <property type="entry name" value="SpoIIM"/>
    <property type="match status" value="1"/>
</dbReference>
<dbReference type="PANTHER" id="PTHR35337">
    <property type="entry name" value="SLR1478 PROTEIN"/>
    <property type="match status" value="1"/>
</dbReference>
<evidence type="ECO:0008006" key="4">
    <source>
        <dbReference type="Google" id="ProtNLM"/>
    </source>
</evidence>
<dbReference type="Proteomes" id="UP000319383">
    <property type="component" value="Chromosome"/>
</dbReference>
<keyword evidence="1" id="KW-0472">Membrane</keyword>
<proteinExistence type="predicted"/>
<feature type="transmembrane region" description="Helical" evidence="1">
    <location>
        <begin position="296"/>
        <end position="314"/>
    </location>
</feature>
<accession>A0A517ZZ00</accession>
<dbReference type="RefSeq" id="WP_145380470.1">
    <property type="nucleotide sequence ID" value="NZ_CP036276.1"/>
</dbReference>
<feature type="transmembrane region" description="Helical" evidence="1">
    <location>
        <begin position="106"/>
        <end position="127"/>
    </location>
</feature>
<keyword evidence="3" id="KW-1185">Reference proteome</keyword>